<dbReference type="Proteomes" id="UP000192472">
    <property type="component" value="Unassembled WGS sequence"/>
</dbReference>
<reference evidence="2 3" key="1">
    <citation type="submission" date="2017-04" db="EMBL/GenBank/DDBJ databases">
        <authorList>
            <person name="Afonso C.L."/>
            <person name="Miller P.J."/>
            <person name="Scott M.A."/>
            <person name="Spackman E."/>
            <person name="Goraichik I."/>
            <person name="Dimitrov K.M."/>
            <person name="Suarez D.L."/>
            <person name="Swayne D.E."/>
        </authorList>
    </citation>
    <scope>NUCLEOTIDE SEQUENCE [LARGE SCALE GENOMIC DNA]</scope>
    <source>
        <strain evidence="2 3">DSM 26133</strain>
    </source>
</reference>
<dbReference type="AlphaFoldDB" id="A0A1W2GMW1"/>
<dbReference type="RefSeq" id="WP_084374164.1">
    <property type="nucleotide sequence ID" value="NZ_FWYF01000004.1"/>
</dbReference>
<name>A0A1W2GMW1_REIFA</name>
<organism evidence="2 3">
    <name type="scientific">Reichenbachiella faecimaris</name>
    <dbReference type="NCBI Taxonomy" id="692418"/>
    <lineage>
        <taxon>Bacteria</taxon>
        <taxon>Pseudomonadati</taxon>
        <taxon>Bacteroidota</taxon>
        <taxon>Cytophagia</taxon>
        <taxon>Cytophagales</taxon>
        <taxon>Reichenbachiellaceae</taxon>
        <taxon>Reichenbachiella</taxon>
    </lineage>
</organism>
<gene>
    <name evidence="2" type="ORF">SAMN04488029_3531</name>
</gene>
<evidence type="ECO:0000313" key="2">
    <source>
        <dbReference type="EMBL" id="SMD37904.1"/>
    </source>
</evidence>
<proteinExistence type="predicted"/>
<evidence type="ECO:0000313" key="3">
    <source>
        <dbReference type="Proteomes" id="UP000192472"/>
    </source>
</evidence>
<feature type="compositionally biased region" description="Polar residues" evidence="1">
    <location>
        <begin position="1"/>
        <end position="22"/>
    </location>
</feature>
<dbReference type="STRING" id="692418.SAMN04488029_3531"/>
<evidence type="ECO:0000256" key="1">
    <source>
        <dbReference type="SAM" id="MobiDB-lite"/>
    </source>
</evidence>
<keyword evidence="3" id="KW-1185">Reference proteome</keyword>
<dbReference type="OrthoDB" id="664859at2"/>
<accession>A0A1W2GMW1</accession>
<sequence>MKINGNHKNGTNKDSNESATDQLTKKAVSALEEKPLLGFDAASTWKKLAARLGNVDKRFVTWGFAMAASFSLLVAAKIELFDWTNQDNQPQKPLTEIQVVDKETVQLSAVPIKSSVVIEKIEPQSQALETTLKPSVEKNQTKIRPKTVLLAEKKDKRKLELYPLSNPFVSVFAKANFSSEGVTPEIGIDFKIAENYTAKRRDIYKLGLSSQVNFRTTEEGDKKIHPHTFVNLEFTSLNKKTNKGWTTRAGYLLNPDGYLYQDTTVKVSLFRNINKHIKIGPEVIFTDNLKSAYPSISLILG</sequence>
<protein>
    <submittedName>
        <fullName evidence="2">Uncharacterized protein</fullName>
    </submittedName>
</protein>
<feature type="region of interest" description="Disordered" evidence="1">
    <location>
        <begin position="1"/>
        <end position="23"/>
    </location>
</feature>
<dbReference type="EMBL" id="FWYF01000004">
    <property type="protein sequence ID" value="SMD37904.1"/>
    <property type="molecule type" value="Genomic_DNA"/>
</dbReference>